<feature type="transmembrane region" description="Helical" evidence="1">
    <location>
        <begin position="135"/>
        <end position="154"/>
    </location>
</feature>
<sequence length="204" mass="23724">MEELRKNWAEDSTASRYTSHLDKASLHKILRLRANKQMKINMQYFWASFALQVIVYSYLTHVIIKHWNDSLLIFVGILCILIYIPFTIILLKKFKKIASLRSGDQHAAGLPIQEYIQKHQRLLSSFYKFKSTYEIMLVILSTAIMTWMVFRIYIPGGVIAHPAGASFIFITSLLCCTVAIHAENKKHFKDPLTELQKLLNEFKQ</sequence>
<feature type="transmembrane region" description="Helical" evidence="1">
    <location>
        <begin position="160"/>
        <end position="180"/>
    </location>
</feature>
<keyword evidence="3" id="KW-1185">Reference proteome</keyword>
<organism evidence="2 3">
    <name type="scientific">Arcticibacter pallidicorallinus</name>
    <dbReference type="NCBI Taxonomy" id="1259464"/>
    <lineage>
        <taxon>Bacteria</taxon>
        <taxon>Pseudomonadati</taxon>
        <taxon>Bacteroidota</taxon>
        <taxon>Sphingobacteriia</taxon>
        <taxon>Sphingobacteriales</taxon>
        <taxon>Sphingobacteriaceae</taxon>
        <taxon>Arcticibacter</taxon>
    </lineage>
</organism>
<comment type="caution">
    <text evidence="2">The sequence shown here is derived from an EMBL/GenBank/DDBJ whole genome shotgun (WGS) entry which is preliminary data.</text>
</comment>
<reference evidence="2 3" key="1">
    <citation type="submission" date="2018-03" db="EMBL/GenBank/DDBJ databases">
        <title>Genomic Encyclopedia of Type Strains, Phase III (KMG-III): the genomes of soil and plant-associated and newly described type strains.</title>
        <authorList>
            <person name="Whitman W."/>
        </authorList>
    </citation>
    <scope>NUCLEOTIDE SEQUENCE [LARGE SCALE GENOMIC DNA]</scope>
    <source>
        <strain evidence="2 3">CGMCC 1.9313</strain>
    </source>
</reference>
<feature type="transmembrane region" description="Helical" evidence="1">
    <location>
        <begin position="70"/>
        <end position="91"/>
    </location>
</feature>
<evidence type="ECO:0000313" key="2">
    <source>
        <dbReference type="EMBL" id="PRY53309.1"/>
    </source>
</evidence>
<name>A0A2T0U5W9_9SPHI</name>
<dbReference type="OrthoDB" id="876192at2"/>
<dbReference type="AlphaFoldDB" id="A0A2T0U5W9"/>
<evidence type="ECO:0000313" key="3">
    <source>
        <dbReference type="Proteomes" id="UP000238034"/>
    </source>
</evidence>
<keyword evidence="1" id="KW-0812">Transmembrane</keyword>
<proteinExistence type="predicted"/>
<accession>A0A2T0U5W9</accession>
<protein>
    <submittedName>
        <fullName evidence="2">Uncharacterized protein</fullName>
    </submittedName>
</protein>
<dbReference type="EMBL" id="PVTH01000004">
    <property type="protein sequence ID" value="PRY53309.1"/>
    <property type="molecule type" value="Genomic_DNA"/>
</dbReference>
<keyword evidence="1" id="KW-0472">Membrane</keyword>
<gene>
    <name evidence="2" type="ORF">B0I27_104319</name>
</gene>
<dbReference type="Proteomes" id="UP000238034">
    <property type="component" value="Unassembled WGS sequence"/>
</dbReference>
<keyword evidence="1" id="KW-1133">Transmembrane helix</keyword>
<feature type="transmembrane region" description="Helical" evidence="1">
    <location>
        <begin position="44"/>
        <end position="64"/>
    </location>
</feature>
<dbReference type="RefSeq" id="WP_106292875.1">
    <property type="nucleotide sequence ID" value="NZ_PVTH01000004.1"/>
</dbReference>
<evidence type="ECO:0000256" key="1">
    <source>
        <dbReference type="SAM" id="Phobius"/>
    </source>
</evidence>